<gene>
    <name evidence="2" type="ORF">CAUPRSCDRAFT_12917</name>
</gene>
<evidence type="ECO:0000313" key="3">
    <source>
        <dbReference type="Proteomes" id="UP000268535"/>
    </source>
</evidence>
<name>A0A4P9WSM3_9FUNG</name>
<proteinExistence type="predicted"/>
<dbReference type="Proteomes" id="UP000268535">
    <property type="component" value="Unassembled WGS sequence"/>
</dbReference>
<dbReference type="EMBL" id="ML011929">
    <property type="protein sequence ID" value="RKO95385.1"/>
    <property type="molecule type" value="Genomic_DNA"/>
</dbReference>
<dbReference type="AlphaFoldDB" id="A0A4P9WSM3"/>
<evidence type="ECO:0000259" key="1">
    <source>
        <dbReference type="PROSITE" id="PS50219"/>
    </source>
</evidence>
<protein>
    <recommendedName>
        <fullName evidence="1">CNH domain-containing protein</fullName>
    </recommendedName>
</protein>
<accession>A0A4P9WSM3</accession>
<sequence length="225" mass="25859">NRYLLLGSEKGLYFIDLKLPTAQQEPVPLIRNTRFRQIEILEQYGVMVALSGKHDHIRQYRLSSIRKLVSYVTGDNVWVVSKDHAPAKPDASVPAGELPMDDAMGSATAGNEYEVYPDKPEVASLMIRRWSSDYIKILATKDSKSFKIQRTETSVYMGVLFRQDIILFEWAREPYLKFMKLKAFWLPESPKFMHLLHDGVAVREIFLGYSNEANLVSIDNSRVKE</sequence>
<reference evidence="3" key="1">
    <citation type="journal article" date="2018" name="Nat. Microbiol.">
        <title>Leveraging single-cell genomics to expand the fungal tree of life.</title>
        <authorList>
            <person name="Ahrendt S.R."/>
            <person name="Quandt C.A."/>
            <person name="Ciobanu D."/>
            <person name="Clum A."/>
            <person name="Salamov A."/>
            <person name="Andreopoulos B."/>
            <person name="Cheng J.F."/>
            <person name="Woyke T."/>
            <person name="Pelin A."/>
            <person name="Henrissat B."/>
            <person name="Reynolds N.K."/>
            <person name="Benny G.L."/>
            <person name="Smith M.E."/>
            <person name="James T.Y."/>
            <person name="Grigoriev I.V."/>
        </authorList>
    </citation>
    <scope>NUCLEOTIDE SEQUENCE [LARGE SCALE GENOMIC DNA]</scope>
    <source>
        <strain evidence="3">ATCC 52028</strain>
    </source>
</reference>
<dbReference type="Pfam" id="PF00780">
    <property type="entry name" value="CNH"/>
    <property type="match status" value="1"/>
</dbReference>
<feature type="non-terminal residue" evidence="2">
    <location>
        <position position="225"/>
    </location>
</feature>
<organism evidence="2 3">
    <name type="scientific">Caulochytrium protostelioides</name>
    <dbReference type="NCBI Taxonomy" id="1555241"/>
    <lineage>
        <taxon>Eukaryota</taxon>
        <taxon>Fungi</taxon>
        <taxon>Fungi incertae sedis</taxon>
        <taxon>Chytridiomycota</taxon>
        <taxon>Chytridiomycota incertae sedis</taxon>
        <taxon>Chytridiomycetes</taxon>
        <taxon>Caulochytriales</taxon>
        <taxon>Caulochytriaceae</taxon>
        <taxon>Caulochytrium</taxon>
    </lineage>
</organism>
<feature type="domain" description="CNH" evidence="1">
    <location>
        <begin position="1"/>
        <end position="225"/>
    </location>
</feature>
<evidence type="ECO:0000313" key="2">
    <source>
        <dbReference type="EMBL" id="RKO95385.1"/>
    </source>
</evidence>
<feature type="non-terminal residue" evidence="2">
    <location>
        <position position="1"/>
    </location>
</feature>
<dbReference type="PROSITE" id="PS50219">
    <property type="entry name" value="CNH"/>
    <property type="match status" value="1"/>
</dbReference>
<dbReference type="InterPro" id="IPR001180">
    <property type="entry name" value="CNH_dom"/>
</dbReference>